<proteinExistence type="predicted"/>
<feature type="compositionally biased region" description="Basic and acidic residues" evidence="2">
    <location>
        <begin position="1"/>
        <end position="20"/>
    </location>
</feature>
<evidence type="ECO:0000256" key="1">
    <source>
        <dbReference type="SAM" id="Coils"/>
    </source>
</evidence>
<evidence type="ECO:0000256" key="2">
    <source>
        <dbReference type="SAM" id="MobiDB-lite"/>
    </source>
</evidence>
<feature type="compositionally biased region" description="Basic and acidic residues" evidence="2">
    <location>
        <begin position="40"/>
        <end position="57"/>
    </location>
</feature>
<feature type="compositionally biased region" description="Polar residues" evidence="2">
    <location>
        <begin position="101"/>
        <end position="123"/>
    </location>
</feature>
<dbReference type="InParanoid" id="E4X181"/>
<organism evidence="3">
    <name type="scientific">Oikopleura dioica</name>
    <name type="common">Tunicate</name>
    <dbReference type="NCBI Taxonomy" id="34765"/>
    <lineage>
        <taxon>Eukaryota</taxon>
        <taxon>Metazoa</taxon>
        <taxon>Chordata</taxon>
        <taxon>Tunicata</taxon>
        <taxon>Appendicularia</taxon>
        <taxon>Copelata</taxon>
        <taxon>Oikopleuridae</taxon>
        <taxon>Oikopleura</taxon>
    </lineage>
</organism>
<feature type="region of interest" description="Disordered" evidence="2">
    <location>
        <begin position="685"/>
        <end position="708"/>
    </location>
</feature>
<dbReference type="AlphaFoldDB" id="E4X181"/>
<feature type="region of interest" description="Disordered" evidence="2">
    <location>
        <begin position="1"/>
        <end position="123"/>
    </location>
</feature>
<keyword evidence="1" id="KW-0175">Coiled coil</keyword>
<protein>
    <submittedName>
        <fullName evidence="3">Uncharacterized protein</fullName>
    </submittedName>
</protein>
<dbReference type="Proteomes" id="UP000001307">
    <property type="component" value="Unassembled WGS sequence"/>
</dbReference>
<sequence length="708" mass="81273">MSRYRENDGYRDHNDRRFDNGYDSDSGVSGDGRIRGRPRNRVDWDDRADRRRGRENQRNSYQPWPDNRGGRYQRGPPRENRHFPAPRQNNNRQRRRDILGTRNTNQRQQDINSISRSLDSMSTQERTRIVEDRSCFIREQAEDPVTQKVNLVFINDDSTVGSTTVDTLNPRIPGCTITVKQTLEGEQSHFVRSVFEAKKSPMFKYFGSERSVFFHETALDPSSSIVYKHYAGQDLFCGGENGSNGLNLSLNHDWIHRGLIGKKFSNHLELNCSVSLFSYGMERIGVKNIAAAPFPITIFYIDDAGSEETWCNQKTFGSRDLNGDFIVSAIQIRDNNTFLAFVFFNAVMIPDWSPFRYLHENKVLRHAFEFINDKDLRRNPKGLPQWQHFIIPDAIREIMEKLILQFYSVIDKCGCSLTADRTKDNITIGLLPISRLFAEDSVFQRQFGLTERERENTLASSKYTPDFRSAASNAKAHRSWELDHDNKPKLPAKSHEVMIRDEIQRLADLRLQAPHTLRHVETQHAISFLKEKDEKKIAAECEKLLKVLPSLSKNTVYESHFSDMNTKTIAGDPELQQKISKQISNEYTEKMSKIQCKMDTQSIDLRAAQSQINQHQKDLAEAVNTVKVELTKKHAKDAQQLNERIIQLESIVERLVQGTKSKEPESVPEVGATSSRDAAALQFGIRNQVTKDIPASSNDPQTSQMDLN</sequence>
<evidence type="ECO:0000313" key="3">
    <source>
        <dbReference type="EMBL" id="CBY23561.1"/>
    </source>
</evidence>
<gene>
    <name evidence="3" type="ORF">GSOID_T00016012001</name>
</gene>
<feature type="coiled-coil region" evidence="1">
    <location>
        <begin position="598"/>
        <end position="658"/>
    </location>
</feature>
<dbReference type="EMBL" id="FN653021">
    <property type="protein sequence ID" value="CBY23561.1"/>
    <property type="molecule type" value="Genomic_DNA"/>
</dbReference>
<keyword evidence="4" id="KW-1185">Reference proteome</keyword>
<accession>E4X181</accession>
<reference evidence="3" key="1">
    <citation type="journal article" date="2010" name="Science">
        <title>Plasticity of animal genome architecture unmasked by rapid evolution of a pelagic tunicate.</title>
        <authorList>
            <person name="Denoeud F."/>
            <person name="Henriet S."/>
            <person name="Mungpakdee S."/>
            <person name="Aury J.M."/>
            <person name="Da Silva C."/>
            <person name="Brinkmann H."/>
            <person name="Mikhaleva J."/>
            <person name="Olsen L.C."/>
            <person name="Jubin C."/>
            <person name="Canestro C."/>
            <person name="Bouquet J.M."/>
            <person name="Danks G."/>
            <person name="Poulain J."/>
            <person name="Campsteijn C."/>
            <person name="Adamski M."/>
            <person name="Cross I."/>
            <person name="Yadetie F."/>
            <person name="Muffato M."/>
            <person name="Louis A."/>
            <person name="Butcher S."/>
            <person name="Tsagkogeorga G."/>
            <person name="Konrad A."/>
            <person name="Singh S."/>
            <person name="Jensen M.F."/>
            <person name="Cong E.H."/>
            <person name="Eikeseth-Otteraa H."/>
            <person name="Noel B."/>
            <person name="Anthouard V."/>
            <person name="Porcel B.M."/>
            <person name="Kachouri-Lafond R."/>
            <person name="Nishino A."/>
            <person name="Ugolini M."/>
            <person name="Chourrout P."/>
            <person name="Nishida H."/>
            <person name="Aasland R."/>
            <person name="Huzurbazar S."/>
            <person name="Westhof E."/>
            <person name="Delsuc F."/>
            <person name="Lehrach H."/>
            <person name="Reinhardt R."/>
            <person name="Weissenbach J."/>
            <person name="Roy S.W."/>
            <person name="Artiguenave F."/>
            <person name="Postlethwait J.H."/>
            <person name="Manak J.R."/>
            <person name="Thompson E.M."/>
            <person name="Jaillon O."/>
            <person name="Du Pasquier L."/>
            <person name="Boudinot P."/>
            <person name="Liberles D.A."/>
            <person name="Volff J.N."/>
            <person name="Philippe H."/>
            <person name="Lenhard B."/>
            <person name="Roest Crollius H."/>
            <person name="Wincker P."/>
            <person name="Chourrout D."/>
        </authorList>
    </citation>
    <scope>NUCLEOTIDE SEQUENCE [LARGE SCALE GENOMIC DNA]</scope>
</reference>
<name>E4X181_OIKDI</name>
<evidence type="ECO:0000313" key="4">
    <source>
        <dbReference type="Proteomes" id="UP000001307"/>
    </source>
</evidence>
<feature type="region of interest" description="Disordered" evidence="2">
    <location>
        <begin position="659"/>
        <end position="678"/>
    </location>
</feature>